<organism evidence="4 5">
    <name type="scientific">Halorubellus litoreus</name>
    <dbReference type="NCBI Taxonomy" id="755308"/>
    <lineage>
        <taxon>Archaea</taxon>
        <taxon>Methanobacteriati</taxon>
        <taxon>Methanobacteriota</taxon>
        <taxon>Stenosarchaea group</taxon>
        <taxon>Halobacteria</taxon>
        <taxon>Halobacteriales</taxon>
        <taxon>Halorubellaceae</taxon>
        <taxon>Halorubellus</taxon>
    </lineage>
</organism>
<evidence type="ECO:0000259" key="3">
    <source>
        <dbReference type="Pfam" id="PF03358"/>
    </source>
</evidence>
<dbReference type="RefSeq" id="WP_336349504.1">
    <property type="nucleotide sequence ID" value="NZ_JAZAQL010000001.1"/>
</dbReference>
<comment type="caution">
    <text evidence="4">The sequence shown here is derived from an EMBL/GenBank/DDBJ whole genome shotgun (WGS) entry which is preliminary data.</text>
</comment>
<dbReference type="Gene3D" id="3.40.50.360">
    <property type="match status" value="1"/>
</dbReference>
<keyword evidence="5" id="KW-1185">Reference proteome</keyword>
<dbReference type="AlphaFoldDB" id="A0ABD5VB01"/>
<feature type="domain" description="NADPH-dependent FMN reductase-like" evidence="3">
    <location>
        <begin position="5"/>
        <end position="143"/>
    </location>
</feature>
<dbReference type="InterPro" id="IPR050712">
    <property type="entry name" value="NAD(P)H-dep_reductase"/>
</dbReference>
<evidence type="ECO:0000256" key="2">
    <source>
        <dbReference type="ARBA" id="ARBA00038292"/>
    </source>
</evidence>
<name>A0ABD5VB01_9EURY</name>
<dbReference type="Pfam" id="PF03358">
    <property type="entry name" value="FMN_red"/>
    <property type="match status" value="1"/>
</dbReference>
<dbReference type="EMBL" id="JBHSXN010000001">
    <property type="protein sequence ID" value="MFC6952530.1"/>
    <property type="molecule type" value="Genomic_DNA"/>
</dbReference>
<evidence type="ECO:0000313" key="4">
    <source>
        <dbReference type="EMBL" id="MFC6952530.1"/>
    </source>
</evidence>
<comment type="similarity">
    <text evidence="2">Belongs to the SsuE family. Isf subfamily.</text>
</comment>
<dbReference type="InterPro" id="IPR029039">
    <property type="entry name" value="Flavoprotein-like_sf"/>
</dbReference>
<dbReference type="PANTHER" id="PTHR30543:SF21">
    <property type="entry name" value="NAD(P)H-DEPENDENT FMN REDUCTASE LOT6"/>
    <property type="match status" value="1"/>
</dbReference>
<dbReference type="EC" id="1.-.-.-" evidence="4"/>
<dbReference type="PANTHER" id="PTHR30543">
    <property type="entry name" value="CHROMATE REDUCTASE"/>
    <property type="match status" value="1"/>
</dbReference>
<reference evidence="4 5" key="1">
    <citation type="journal article" date="2019" name="Int. J. Syst. Evol. Microbiol.">
        <title>The Global Catalogue of Microorganisms (GCM) 10K type strain sequencing project: providing services to taxonomists for standard genome sequencing and annotation.</title>
        <authorList>
            <consortium name="The Broad Institute Genomics Platform"/>
            <consortium name="The Broad Institute Genome Sequencing Center for Infectious Disease"/>
            <person name="Wu L."/>
            <person name="Ma J."/>
        </authorList>
    </citation>
    <scope>NUCLEOTIDE SEQUENCE [LARGE SCALE GENOMIC DNA]</scope>
    <source>
        <strain evidence="4 5">GX26</strain>
    </source>
</reference>
<gene>
    <name evidence="4" type="ORF">ACFQGB_06605</name>
</gene>
<dbReference type="Proteomes" id="UP001596395">
    <property type="component" value="Unassembled WGS sequence"/>
</dbReference>
<dbReference type="SUPFAM" id="SSF52218">
    <property type="entry name" value="Flavoproteins"/>
    <property type="match status" value="1"/>
</dbReference>
<sequence length="196" mass="20927">MTAVSVVAVCGSLRETSYTRTALTYALDAAEQCGATTTLLDLRTADVPMYDPDVDDQGVSDLLQTVEDADAVLLGSPVYHGSLTGALKNFHDHCGWDEYEDTVVGLVATAGGGSYASTLDHMRATVRGVHGHVVPEQVGIRNASSKFQPDPEALDDRAVTDPDIESRLRDLGDAVVRDARRFATDPCEETPTTADD</sequence>
<evidence type="ECO:0000313" key="5">
    <source>
        <dbReference type="Proteomes" id="UP001596395"/>
    </source>
</evidence>
<keyword evidence="4" id="KW-0560">Oxidoreductase</keyword>
<protein>
    <submittedName>
        <fullName evidence="4">NADPH-dependent FMN reductase</fullName>
        <ecNumber evidence="4">1.-.-.-</ecNumber>
    </submittedName>
</protein>
<accession>A0ABD5VB01</accession>
<proteinExistence type="inferred from homology"/>
<comment type="cofactor">
    <cofactor evidence="1">
        <name>[4Fe-4S] cluster</name>
        <dbReference type="ChEBI" id="CHEBI:49883"/>
    </cofactor>
</comment>
<dbReference type="InterPro" id="IPR005025">
    <property type="entry name" value="FMN_Rdtase-like_dom"/>
</dbReference>
<evidence type="ECO:0000256" key="1">
    <source>
        <dbReference type="ARBA" id="ARBA00001966"/>
    </source>
</evidence>
<dbReference type="GO" id="GO:0016491">
    <property type="term" value="F:oxidoreductase activity"/>
    <property type="evidence" value="ECO:0007669"/>
    <property type="project" value="UniProtKB-KW"/>
</dbReference>